<dbReference type="OrthoDB" id="2936844at2"/>
<dbReference type="Proteomes" id="UP000027822">
    <property type="component" value="Unassembled WGS sequence"/>
</dbReference>
<dbReference type="STRING" id="574376.BAMA_15780"/>
<dbReference type="AlphaFoldDB" id="A0A073JT28"/>
<proteinExistence type="predicted"/>
<name>A0A073JT28_9BACI</name>
<evidence type="ECO:0000313" key="1">
    <source>
        <dbReference type="EMBL" id="KEK17346.1"/>
    </source>
</evidence>
<keyword evidence="2" id="KW-1185">Reference proteome</keyword>
<evidence type="ECO:0000313" key="2">
    <source>
        <dbReference type="Proteomes" id="UP000027822"/>
    </source>
</evidence>
<dbReference type="EMBL" id="JOTN01000032">
    <property type="protein sequence ID" value="KEK17346.1"/>
    <property type="molecule type" value="Genomic_DNA"/>
</dbReference>
<sequence>MKVTVQDIKDRVNVSNFSDSVIEELISYYAVITNKYLRVKPRNPMQEKVKSSKLTWLSFSAESVTKVISIDTKQDVTETVTVDGRILYGLHPNQLYECEYVIEDYDDLQLLMRKCIIDMTCSAVERAKLQKKNMKTSESIGDYSYQISPEILDEPDTNQKILSVLKGFRAKNKPVMAT</sequence>
<reference evidence="1 2" key="1">
    <citation type="submission" date="2014-06" db="EMBL/GenBank/DDBJ databases">
        <title>Draft genome sequence of Bacillus manliponensis JCM 15802 (MCCC 1A00708).</title>
        <authorList>
            <person name="Lai Q."/>
            <person name="Liu Y."/>
            <person name="Shao Z."/>
        </authorList>
    </citation>
    <scope>NUCLEOTIDE SEQUENCE [LARGE SCALE GENOMIC DNA]</scope>
    <source>
        <strain evidence="1 2">JCM 15802</strain>
    </source>
</reference>
<organism evidence="1 2">
    <name type="scientific">Bacillus manliponensis</name>
    <dbReference type="NCBI Taxonomy" id="574376"/>
    <lineage>
        <taxon>Bacteria</taxon>
        <taxon>Bacillati</taxon>
        <taxon>Bacillota</taxon>
        <taxon>Bacilli</taxon>
        <taxon>Bacillales</taxon>
        <taxon>Bacillaceae</taxon>
        <taxon>Bacillus</taxon>
        <taxon>Bacillus cereus group</taxon>
    </lineage>
</organism>
<comment type="caution">
    <text evidence="1">The sequence shown here is derived from an EMBL/GenBank/DDBJ whole genome shotgun (WGS) entry which is preliminary data.</text>
</comment>
<dbReference type="RefSeq" id="WP_034643634.1">
    <property type="nucleotide sequence ID" value="NZ_CBCSJC010000026.1"/>
</dbReference>
<gene>
    <name evidence="1" type="ORF">BAMA_15780</name>
</gene>
<accession>A0A073JT28</accession>
<protein>
    <submittedName>
        <fullName evidence="1">Uncharacterized protein</fullName>
    </submittedName>
</protein>